<dbReference type="Proteomes" id="UP001617351">
    <property type="component" value="Unassembled WGS sequence"/>
</dbReference>
<gene>
    <name evidence="1" type="ORF">ACIO7M_20650</name>
</gene>
<dbReference type="RefSeq" id="WP_402383073.1">
    <property type="nucleotide sequence ID" value="NZ_JBIUYY010000008.1"/>
</dbReference>
<dbReference type="EMBL" id="JBIUYY010000008">
    <property type="protein sequence ID" value="MFJ2823507.1"/>
    <property type="molecule type" value="Genomic_DNA"/>
</dbReference>
<organism evidence="1 2">
    <name type="scientific">Streptomyces toxytricini</name>
    <name type="common">Actinomyces toxytricini</name>
    <dbReference type="NCBI Taxonomy" id="67369"/>
    <lineage>
        <taxon>Bacteria</taxon>
        <taxon>Bacillati</taxon>
        <taxon>Actinomycetota</taxon>
        <taxon>Actinomycetes</taxon>
        <taxon>Kitasatosporales</taxon>
        <taxon>Streptomycetaceae</taxon>
        <taxon>Streptomyces</taxon>
    </lineage>
</organism>
<keyword evidence="2" id="KW-1185">Reference proteome</keyword>
<accession>A0ABW8EN28</accession>
<name>A0ABW8EN28_STRT5</name>
<evidence type="ECO:0000313" key="1">
    <source>
        <dbReference type="EMBL" id="MFJ2823507.1"/>
    </source>
</evidence>
<proteinExistence type="predicted"/>
<sequence>MTATPDSDRPPAADAELQIDHLRAVGETQATAAVRCIRGHPPGHKPPP</sequence>
<protein>
    <submittedName>
        <fullName evidence="1">Uncharacterized protein</fullName>
    </submittedName>
</protein>
<reference evidence="1 2" key="1">
    <citation type="submission" date="2024-10" db="EMBL/GenBank/DDBJ databases">
        <title>The Natural Products Discovery Center: Release of the First 8490 Sequenced Strains for Exploring Actinobacteria Biosynthetic Diversity.</title>
        <authorList>
            <person name="Kalkreuter E."/>
            <person name="Kautsar S.A."/>
            <person name="Yang D."/>
            <person name="Bader C.D."/>
            <person name="Teijaro C.N."/>
            <person name="Fluegel L."/>
            <person name="Davis C.M."/>
            <person name="Simpson J.R."/>
            <person name="Lauterbach L."/>
            <person name="Steele A.D."/>
            <person name="Gui C."/>
            <person name="Meng S."/>
            <person name="Li G."/>
            <person name="Viehrig K."/>
            <person name="Ye F."/>
            <person name="Su P."/>
            <person name="Kiefer A.F."/>
            <person name="Nichols A."/>
            <person name="Cepeda A.J."/>
            <person name="Yan W."/>
            <person name="Fan B."/>
            <person name="Jiang Y."/>
            <person name="Adhikari A."/>
            <person name="Zheng C.-J."/>
            <person name="Schuster L."/>
            <person name="Cowan T.M."/>
            <person name="Smanski M.J."/>
            <person name="Chevrette M.G."/>
            <person name="De Carvalho L.P.S."/>
            <person name="Shen B."/>
        </authorList>
    </citation>
    <scope>NUCLEOTIDE SEQUENCE [LARGE SCALE GENOMIC DNA]</scope>
    <source>
        <strain evidence="1 2">NPDC087220</strain>
    </source>
</reference>
<comment type="caution">
    <text evidence="1">The sequence shown here is derived from an EMBL/GenBank/DDBJ whole genome shotgun (WGS) entry which is preliminary data.</text>
</comment>
<evidence type="ECO:0000313" key="2">
    <source>
        <dbReference type="Proteomes" id="UP001617351"/>
    </source>
</evidence>